<feature type="transmembrane region" description="Helical" evidence="1">
    <location>
        <begin position="133"/>
        <end position="154"/>
    </location>
</feature>
<dbReference type="Pfam" id="PF07456">
    <property type="entry name" value="Hpre_diP_synt_I"/>
    <property type="match status" value="1"/>
</dbReference>
<dbReference type="Proteomes" id="UP000779049">
    <property type="component" value="Unassembled WGS sequence"/>
</dbReference>
<sequence length="166" mass="17821">MHRKGAKLVAFGVFVALALIFSYIEACIPFQIGIPGVKLGLANLVIVVALYKMPVREVYILSIVRVLLAGLLFGNMMSIIYSLAGGLLSLTVMWALKKSPSMSLIGISIAGGVCHNLGQLLMAMLTVETYGVFSYFPILMVSGLLTGLAIGIGAREMLLRLGRLQF</sequence>
<dbReference type="PIRSF" id="PIRSF027391">
    <property type="entry name" value="Hpre_diP_synt_I"/>
    <property type="match status" value="1"/>
</dbReference>
<evidence type="ECO:0000313" key="2">
    <source>
        <dbReference type="EMBL" id="MBY0759414.1"/>
    </source>
</evidence>
<organism evidence="2 3">
    <name type="scientific">Sellimonas caecigallum</name>
    <dbReference type="NCBI Taxonomy" id="2592333"/>
    <lineage>
        <taxon>Bacteria</taxon>
        <taxon>Bacillati</taxon>
        <taxon>Bacillota</taxon>
        <taxon>Clostridia</taxon>
        <taxon>Lachnospirales</taxon>
        <taxon>Lachnospiraceae</taxon>
        <taxon>Sellimonas</taxon>
    </lineage>
</organism>
<feature type="transmembrane region" description="Helical" evidence="1">
    <location>
        <begin position="103"/>
        <end position="127"/>
    </location>
</feature>
<dbReference type="EMBL" id="VIRV01000015">
    <property type="protein sequence ID" value="MBY0759414.1"/>
    <property type="molecule type" value="Genomic_DNA"/>
</dbReference>
<dbReference type="Gene3D" id="1.10.1760.20">
    <property type="match status" value="1"/>
</dbReference>
<dbReference type="RefSeq" id="WP_087212150.1">
    <property type="nucleotide sequence ID" value="NZ_CP173660.1"/>
</dbReference>
<evidence type="ECO:0000313" key="3">
    <source>
        <dbReference type="Proteomes" id="UP000779049"/>
    </source>
</evidence>
<name>A0ABS7L8I5_9FIRM</name>
<keyword evidence="1" id="KW-0472">Membrane</keyword>
<evidence type="ECO:0000256" key="1">
    <source>
        <dbReference type="SAM" id="Phobius"/>
    </source>
</evidence>
<reference evidence="2 3" key="1">
    <citation type="journal article" date="2020" name="New Microbes New Infect">
        <title>Sellimonas caecigallum sp. nov., description and genome sequence of a new member of the Sellimonas genus isolated from the cecum of feral chicken.</title>
        <authorList>
            <person name="Wongkuna S."/>
            <person name="Ghimire S."/>
            <person name="Antony L."/>
            <person name="Chankhamhaengdecha S."/>
            <person name="Janvilisri T."/>
            <person name="Scaria J."/>
        </authorList>
    </citation>
    <scope>NUCLEOTIDE SEQUENCE [LARGE SCALE GENOMIC DNA]</scope>
    <source>
        <strain evidence="2 3">SW451</strain>
    </source>
</reference>
<proteinExistence type="predicted"/>
<protein>
    <submittedName>
        <fullName evidence="2">Gx transporter family protein</fullName>
    </submittedName>
</protein>
<dbReference type="InterPro" id="IPR010898">
    <property type="entry name" value="Hpre_diP_synth_I"/>
</dbReference>
<accession>A0ABS7L8I5</accession>
<comment type="caution">
    <text evidence="2">The sequence shown here is derived from an EMBL/GenBank/DDBJ whole genome shotgun (WGS) entry which is preliminary data.</text>
</comment>
<keyword evidence="1" id="KW-1133">Transmembrane helix</keyword>
<dbReference type="InterPro" id="IPR014535">
    <property type="entry name" value="Hpre_diP_synt_I"/>
</dbReference>
<keyword evidence="1" id="KW-0812">Transmembrane</keyword>
<feature type="transmembrane region" description="Helical" evidence="1">
    <location>
        <begin position="36"/>
        <end position="51"/>
    </location>
</feature>
<keyword evidence="3" id="KW-1185">Reference proteome</keyword>
<gene>
    <name evidence="2" type="ORF">FLB61_10015</name>
</gene>